<feature type="domain" description="Glycogen debranching enzyme central" evidence="1">
    <location>
        <begin position="55"/>
        <end position="109"/>
    </location>
</feature>
<gene>
    <name evidence="2" type="ORF">pdam_00020743</name>
</gene>
<dbReference type="PANTHER" id="PTHR10569">
    <property type="entry name" value="GLYCOGEN DEBRANCHING ENZYME"/>
    <property type="match status" value="1"/>
</dbReference>
<comment type="caution">
    <text evidence="2">The sequence shown here is derived from an EMBL/GenBank/DDBJ whole genome shotgun (WGS) entry which is preliminary data.</text>
</comment>
<evidence type="ECO:0000313" key="2">
    <source>
        <dbReference type="EMBL" id="RMX46886.1"/>
    </source>
</evidence>
<dbReference type="Pfam" id="PF14702">
    <property type="entry name" value="hGDE_central"/>
    <property type="match status" value="1"/>
</dbReference>
<accession>A0A3M6TZT9</accession>
<reference evidence="2 3" key="1">
    <citation type="journal article" date="2018" name="Sci. Rep.">
        <title>Comparative analysis of the Pocillopora damicornis genome highlights role of immune system in coral evolution.</title>
        <authorList>
            <person name="Cunning R."/>
            <person name="Bay R.A."/>
            <person name="Gillette P."/>
            <person name="Baker A.C."/>
            <person name="Traylor-Knowles N."/>
        </authorList>
    </citation>
    <scope>NUCLEOTIDE SEQUENCE [LARGE SCALE GENOMIC DNA]</scope>
    <source>
        <strain evidence="2">RSMAS</strain>
        <tissue evidence="2">Whole animal</tissue>
    </source>
</reference>
<evidence type="ECO:0000259" key="1">
    <source>
        <dbReference type="Pfam" id="PF14702"/>
    </source>
</evidence>
<keyword evidence="3" id="KW-1185">Reference proteome</keyword>
<feature type="non-terminal residue" evidence="2">
    <location>
        <position position="1"/>
    </location>
</feature>
<evidence type="ECO:0000313" key="3">
    <source>
        <dbReference type="Proteomes" id="UP000275408"/>
    </source>
</evidence>
<dbReference type="PANTHER" id="PTHR10569:SF2">
    <property type="entry name" value="GLYCOGEN DEBRANCHING ENZYME"/>
    <property type="match status" value="1"/>
</dbReference>
<dbReference type="GO" id="GO:0004134">
    <property type="term" value="F:4-alpha-glucanotransferase activity"/>
    <property type="evidence" value="ECO:0007669"/>
    <property type="project" value="InterPro"/>
</dbReference>
<dbReference type="Proteomes" id="UP000275408">
    <property type="component" value="Unassembled WGS sequence"/>
</dbReference>
<sequence length="123" mass="13813">VRSVYDSIASSALVSMACCATGSSRGYDELVPHHIHVVKEDRLYLSWPNDKSKLEKAAFVYVDQIHHDVHAITRHCPDKRKTVVLVAHSAFHHPSDHLQPTKDRQEIHMSGIPPLNIPGRSYG</sequence>
<dbReference type="EMBL" id="RCHS01002527">
    <property type="protein sequence ID" value="RMX46886.1"/>
    <property type="molecule type" value="Genomic_DNA"/>
</dbReference>
<dbReference type="GO" id="GO:0005980">
    <property type="term" value="P:glycogen catabolic process"/>
    <property type="evidence" value="ECO:0007669"/>
    <property type="project" value="InterPro"/>
</dbReference>
<proteinExistence type="predicted"/>
<dbReference type="STRING" id="46731.A0A3M6TZT9"/>
<name>A0A3M6TZT9_POCDA</name>
<dbReference type="AlphaFoldDB" id="A0A3M6TZT9"/>
<dbReference type="InterPro" id="IPR032788">
    <property type="entry name" value="AGL_central"/>
</dbReference>
<protein>
    <recommendedName>
        <fullName evidence="1">Glycogen debranching enzyme central domain-containing protein</fullName>
    </recommendedName>
</protein>
<dbReference type="InterPro" id="IPR010401">
    <property type="entry name" value="AGL/Gdb1"/>
</dbReference>
<organism evidence="2 3">
    <name type="scientific">Pocillopora damicornis</name>
    <name type="common">Cauliflower coral</name>
    <name type="synonym">Millepora damicornis</name>
    <dbReference type="NCBI Taxonomy" id="46731"/>
    <lineage>
        <taxon>Eukaryota</taxon>
        <taxon>Metazoa</taxon>
        <taxon>Cnidaria</taxon>
        <taxon>Anthozoa</taxon>
        <taxon>Hexacorallia</taxon>
        <taxon>Scleractinia</taxon>
        <taxon>Astrocoeniina</taxon>
        <taxon>Pocilloporidae</taxon>
        <taxon>Pocillopora</taxon>
    </lineage>
</organism>
<dbReference type="GO" id="GO:0004135">
    <property type="term" value="F:amylo-alpha-1,6-glucosidase activity"/>
    <property type="evidence" value="ECO:0007669"/>
    <property type="project" value="InterPro"/>
</dbReference>